<dbReference type="AlphaFoldDB" id="A0AAD4YPI8"/>
<keyword evidence="2" id="KW-1185">Reference proteome</keyword>
<name>A0AAD4YPI8_PRUDU</name>
<dbReference type="EMBL" id="JAJFAZ020000007">
    <property type="protein sequence ID" value="KAI5316464.1"/>
    <property type="molecule type" value="Genomic_DNA"/>
</dbReference>
<accession>A0AAD4YPI8</accession>
<dbReference type="Proteomes" id="UP001054821">
    <property type="component" value="Chromosome 7"/>
</dbReference>
<evidence type="ECO:0000313" key="1">
    <source>
        <dbReference type="EMBL" id="KAI5316464.1"/>
    </source>
</evidence>
<sequence length="86" mass="9925">MQLYCDNQSMIKIAENPVQHDRTKYVKIDRNFVYEKLENNIMQIPHMKTTNQLADILTNAVSSQAFHDSLVKLGIEDVYAPPRGEC</sequence>
<comment type="caution">
    <text evidence="1">The sequence shown here is derived from an EMBL/GenBank/DDBJ whole genome shotgun (WGS) entry which is preliminary data.</text>
</comment>
<evidence type="ECO:0008006" key="3">
    <source>
        <dbReference type="Google" id="ProtNLM"/>
    </source>
</evidence>
<reference evidence="1 2" key="1">
    <citation type="journal article" date="2022" name="G3 (Bethesda)">
        <title>Whole-genome sequence and methylome profiling of the almond [Prunus dulcis (Mill.) D.A. Webb] cultivar 'Nonpareil'.</title>
        <authorList>
            <person name="D'Amico-Willman K.M."/>
            <person name="Ouma W.Z."/>
            <person name="Meulia T."/>
            <person name="Sideli G.M."/>
            <person name="Gradziel T.M."/>
            <person name="Fresnedo-Ramirez J."/>
        </authorList>
    </citation>
    <scope>NUCLEOTIDE SEQUENCE [LARGE SCALE GENOMIC DNA]</scope>
    <source>
        <strain evidence="1">Clone GOH B32 T37-40</strain>
    </source>
</reference>
<dbReference type="CDD" id="cd09272">
    <property type="entry name" value="RNase_HI_RT_Ty1"/>
    <property type="match status" value="1"/>
</dbReference>
<organism evidence="1 2">
    <name type="scientific">Prunus dulcis</name>
    <name type="common">Almond</name>
    <name type="synonym">Amygdalus dulcis</name>
    <dbReference type="NCBI Taxonomy" id="3755"/>
    <lineage>
        <taxon>Eukaryota</taxon>
        <taxon>Viridiplantae</taxon>
        <taxon>Streptophyta</taxon>
        <taxon>Embryophyta</taxon>
        <taxon>Tracheophyta</taxon>
        <taxon>Spermatophyta</taxon>
        <taxon>Magnoliopsida</taxon>
        <taxon>eudicotyledons</taxon>
        <taxon>Gunneridae</taxon>
        <taxon>Pentapetalae</taxon>
        <taxon>rosids</taxon>
        <taxon>fabids</taxon>
        <taxon>Rosales</taxon>
        <taxon>Rosaceae</taxon>
        <taxon>Amygdaloideae</taxon>
        <taxon>Amygdaleae</taxon>
        <taxon>Prunus</taxon>
    </lineage>
</organism>
<evidence type="ECO:0000313" key="2">
    <source>
        <dbReference type="Proteomes" id="UP001054821"/>
    </source>
</evidence>
<gene>
    <name evidence="1" type="ORF">L3X38_036171</name>
</gene>
<proteinExistence type="predicted"/>
<protein>
    <recommendedName>
        <fullName evidence="3">Copia protein</fullName>
    </recommendedName>
</protein>